<sequence>MNVQRWQGKHLKAFSCLKNIEFLYRFRNMGFRPLGVNLLKKFHNSSARSIPPSFAHKKAVYPLIPRLYDRSSPYPENHSLKISKRWHVGHSHHHHEQTSQEGERIFRLGLLSDIGLTAGKVLTGYLSGSTAIIADAAHSLSDVVLSGVALVSFRASRVPKDKEHPYGHGKFETLGALGISGVLLVTAGGIAWHALDVLVGVLYSAASDQHVGGGHGHGHGHDHGIDMNHPVLALNTTIVAIAVKEGLYWITKRAGERSGSGLMKANAWHHRADAVSSLVALIGVGGSILGVRFLDPLAGLVVSGMILKAGLQTGYESILELVDAAIPSHHLDPIRKTVLQVKGVEGCRHIRGRRAGSYLYLDVKIQVDPLCSVRTAHEIGETVRYQIQSCHPHVSEVFIHLEPNNTTTTHVQQQEENSRIEEMITNTLTSNFSQKMVVKHVRKQKLEGKILVQIEVSMPQDKTISDAIKVAEEAKRHILQLQDTSDSNPTNPIPIPTQVQAKPVNSPTFFYKICTSVAFILMP</sequence>
<dbReference type="Gene3D" id="3.30.70.1350">
    <property type="entry name" value="Cation efflux protein, cytoplasmic domain"/>
    <property type="match status" value="1"/>
</dbReference>
<keyword evidence="11" id="KW-1185">Reference proteome</keyword>
<dbReference type="InterPro" id="IPR050291">
    <property type="entry name" value="CDF_Transporter"/>
</dbReference>
<evidence type="ECO:0000256" key="1">
    <source>
        <dbReference type="ARBA" id="ARBA00003168"/>
    </source>
</evidence>
<dbReference type="InterPro" id="IPR027470">
    <property type="entry name" value="Cation_efflux_CTD"/>
</dbReference>
<comment type="function">
    <text evidence="1">Involved in sequestration of excess metal in the cytoplasm into vacuoles to maintain metal homeostasis.</text>
</comment>
<evidence type="ECO:0000256" key="4">
    <source>
        <dbReference type="ARBA" id="ARBA00022554"/>
    </source>
</evidence>
<dbReference type="PANTHER" id="PTHR43840:SF15">
    <property type="entry name" value="MITOCHONDRIAL METAL TRANSPORTER 1-RELATED"/>
    <property type="match status" value="1"/>
</dbReference>
<dbReference type="Pfam" id="PF16916">
    <property type="entry name" value="ZT_dimer"/>
    <property type="match status" value="1"/>
</dbReference>
<evidence type="ECO:0000313" key="10">
    <source>
        <dbReference type="EMBL" id="CAI9288675.1"/>
    </source>
</evidence>
<dbReference type="FunFam" id="1.20.1510.10:FF:000023">
    <property type="entry name" value="Metal tolerance protein C1"/>
    <property type="match status" value="1"/>
</dbReference>
<proteinExistence type="predicted"/>
<organism evidence="10 11">
    <name type="scientific">Lactuca saligna</name>
    <name type="common">Willowleaf lettuce</name>
    <dbReference type="NCBI Taxonomy" id="75948"/>
    <lineage>
        <taxon>Eukaryota</taxon>
        <taxon>Viridiplantae</taxon>
        <taxon>Streptophyta</taxon>
        <taxon>Embryophyta</taxon>
        <taxon>Tracheophyta</taxon>
        <taxon>Spermatophyta</taxon>
        <taxon>Magnoliopsida</taxon>
        <taxon>eudicotyledons</taxon>
        <taxon>Gunneridae</taxon>
        <taxon>Pentapetalae</taxon>
        <taxon>asterids</taxon>
        <taxon>campanulids</taxon>
        <taxon>Asterales</taxon>
        <taxon>Asteraceae</taxon>
        <taxon>Cichorioideae</taxon>
        <taxon>Cichorieae</taxon>
        <taxon>Lactucinae</taxon>
        <taxon>Lactuca</taxon>
    </lineage>
</organism>
<protein>
    <recommendedName>
        <fullName evidence="12">Cation efflux protein cytoplasmic domain-containing protein</fullName>
    </recommendedName>
</protein>
<evidence type="ECO:0008006" key="12">
    <source>
        <dbReference type="Google" id="ProtNLM"/>
    </source>
</evidence>
<dbReference type="SUPFAM" id="SSF161111">
    <property type="entry name" value="Cation efflux protein transmembrane domain-like"/>
    <property type="match status" value="1"/>
</dbReference>
<reference evidence="10" key="1">
    <citation type="submission" date="2023-04" db="EMBL/GenBank/DDBJ databases">
        <authorList>
            <person name="Vijverberg K."/>
            <person name="Xiong W."/>
            <person name="Schranz E."/>
        </authorList>
    </citation>
    <scope>NUCLEOTIDE SEQUENCE</scope>
</reference>
<evidence type="ECO:0000313" key="11">
    <source>
        <dbReference type="Proteomes" id="UP001177003"/>
    </source>
</evidence>
<evidence type="ECO:0000256" key="7">
    <source>
        <dbReference type="ARBA" id="ARBA00023136"/>
    </source>
</evidence>
<dbReference type="PANTHER" id="PTHR43840">
    <property type="entry name" value="MITOCHONDRIAL METAL TRANSPORTER 1-RELATED"/>
    <property type="match status" value="1"/>
</dbReference>
<dbReference type="InterPro" id="IPR036837">
    <property type="entry name" value="Cation_efflux_CTD_sf"/>
</dbReference>
<evidence type="ECO:0000256" key="5">
    <source>
        <dbReference type="ARBA" id="ARBA00022692"/>
    </source>
</evidence>
<keyword evidence="6" id="KW-1133">Transmembrane helix</keyword>
<dbReference type="EMBL" id="OX465081">
    <property type="protein sequence ID" value="CAI9288675.1"/>
    <property type="molecule type" value="Genomic_DNA"/>
</dbReference>
<keyword evidence="3" id="KW-0813">Transport</keyword>
<feature type="domain" description="Cation efflux protein transmembrane" evidence="8">
    <location>
        <begin position="109"/>
        <end position="322"/>
    </location>
</feature>
<evidence type="ECO:0000259" key="8">
    <source>
        <dbReference type="Pfam" id="PF01545"/>
    </source>
</evidence>
<dbReference type="Proteomes" id="UP001177003">
    <property type="component" value="Chromosome 5"/>
</dbReference>
<dbReference type="SUPFAM" id="SSF160240">
    <property type="entry name" value="Cation efflux protein cytoplasmic domain-like"/>
    <property type="match status" value="1"/>
</dbReference>
<dbReference type="Pfam" id="PF01545">
    <property type="entry name" value="Cation_efflux"/>
    <property type="match status" value="1"/>
</dbReference>
<evidence type="ECO:0000256" key="3">
    <source>
        <dbReference type="ARBA" id="ARBA00022448"/>
    </source>
</evidence>
<feature type="domain" description="Cation efflux protein cytoplasmic" evidence="9">
    <location>
        <begin position="327"/>
        <end position="403"/>
    </location>
</feature>
<keyword evidence="5" id="KW-0812">Transmembrane</keyword>
<dbReference type="NCBIfam" id="TIGR01297">
    <property type="entry name" value="CDF"/>
    <property type="match status" value="1"/>
</dbReference>
<gene>
    <name evidence="10" type="ORF">LSALG_LOCUS27953</name>
</gene>
<dbReference type="InterPro" id="IPR027469">
    <property type="entry name" value="Cation_efflux_TMD_sf"/>
</dbReference>
<keyword evidence="4" id="KW-0926">Vacuole</keyword>
<dbReference type="GO" id="GO:0005774">
    <property type="term" value="C:vacuolar membrane"/>
    <property type="evidence" value="ECO:0007669"/>
    <property type="project" value="UniProtKB-SubCell"/>
</dbReference>
<name>A0AA35ZA31_LACSI</name>
<dbReference type="AlphaFoldDB" id="A0AA35ZA31"/>
<evidence type="ECO:0000256" key="6">
    <source>
        <dbReference type="ARBA" id="ARBA00022989"/>
    </source>
</evidence>
<comment type="subcellular location">
    <subcellularLocation>
        <location evidence="2">Vacuole membrane</location>
        <topology evidence="2">Multi-pass membrane protein</topology>
    </subcellularLocation>
</comment>
<accession>A0AA35ZA31</accession>
<keyword evidence="7" id="KW-0472">Membrane</keyword>
<dbReference type="FunFam" id="3.30.70.1350:FF:000008">
    <property type="entry name" value="Metal tolerance protein C1"/>
    <property type="match status" value="1"/>
</dbReference>
<evidence type="ECO:0000259" key="9">
    <source>
        <dbReference type="Pfam" id="PF16916"/>
    </source>
</evidence>
<dbReference type="InterPro" id="IPR058533">
    <property type="entry name" value="Cation_efflux_TM"/>
</dbReference>
<dbReference type="InterPro" id="IPR002524">
    <property type="entry name" value="Cation_efflux"/>
</dbReference>
<dbReference type="Gene3D" id="1.20.1510.10">
    <property type="entry name" value="Cation efflux protein transmembrane domain"/>
    <property type="match status" value="1"/>
</dbReference>
<evidence type="ECO:0000256" key="2">
    <source>
        <dbReference type="ARBA" id="ARBA00004128"/>
    </source>
</evidence>
<dbReference type="GO" id="GO:0008324">
    <property type="term" value="F:monoatomic cation transmembrane transporter activity"/>
    <property type="evidence" value="ECO:0007669"/>
    <property type="project" value="InterPro"/>
</dbReference>